<keyword evidence="2" id="KW-1185">Reference proteome</keyword>
<dbReference type="Proteomes" id="UP000805193">
    <property type="component" value="Unassembled WGS sequence"/>
</dbReference>
<protein>
    <submittedName>
        <fullName evidence="1">Uncharacterized protein</fullName>
    </submittedName>
</protein>
<comment type="caution">
    <text evidence="1">The sequence shown here is derived from an EMBL/GenBank/DDBJ whole genome shotgun (WGS) entry which is preliminary data.</text>
</comment>
<name>A0AC60P018_IXOPE</name>
<evidence type="ECO:0000313" key="2">
    <source>
        <dbReference type="Proteomes" id="UP000805193"/>
    </source>
</evidence>
<organism evidence="1 2">
    <name type="scientific">Ixodes persulcatus</name>
    <name type="common">Taiga tick</name>
    <dbReference type="NCBI Taxonomy" id="34615"/>
    <lineage>
        <taxon>Eukaryota</taxon>
        <taxon>Metazoa</taxon>
        <taxon>Ecdysozoa</taxon>
        <taxon>Arthropoda</taxon>
        <taxon>Chelicerata</taxon>
        <taxon>Arachnida</taxon>
        <taxon>Acari</taxon>
        <taxon>Parasitiformes</taxon>
        <taxon>Ixodida</taxon>
        <taxon>Ixodoidea</taxon>
        <taxon>Ixodidae</taxon>
        <taxon>Ixodinae</taxon>
        <taxon>Ixodes</taxon>
    </lineage>
</organism>
<proteinExistence type="predicted"/>
<sequence>MVVARDDEHQPSTEYDTSSSTPGKNQTEIANPNDSVVKANYFVSVSVIKRVRIVVVYESLCPYSRDFVYAQLLPTYSKLFPYIILTMLPFGKALVRNETDGKGHNVTTISCHHGPSECTGNQIETCVLRVVKRTLVAVRIVACMSQYSSPHLAGQGCVEANGVRWSLIHACVKRHGNEYELLVAKLTWSYQSVVTRVPLVIVDGDKGNYVNGEAQKDMMGLTCDRILADAVHMAKTPVVGNFAGRLPSLKGGPAQLSLNCFVGNPSVAAQCLASNLSLLAFHMGSDITENAYYGISKCLD</sequence>
<evidence type="ECO:0000313" key="1">
    <source>
        <dbReference type="EMBL" id="KAG0412731.1"/>
    </source>
</evidence>
<accession>A0AC60P018</accession>
<dbReference type="EMBL" id="JABSTQ010011328">
    <property type="protein sequence ID" value="KAG0412731.1"/>
    <property type="molecule type" value="Genomic_DNA"/>
</dbReference>
<gene>
    <name evidence="1" type="ORF">HPB47_010122</name>
</gene>
<reference evidence="1 2" key="1">
    <citation type="journal article" date="2020" name="Cell">
        <title>Large-Scale Comparative Analyses of Tick Genomes Elucidate Their Genetic Diversity and Vector Capacities.</title>
        <authorList>
            <consortium name="Tick Genome and Microbiome Consortium (TIGMIC)"/>
            <person name="Jia N."/>
            <person name="Wang J."/>
            <person name="Shi W."/>
            <person name="Du L."/>
            <person name="Sun Y."/>
            <person name="Zhan W."/>
            <person name="Jiang J.F."/>
            <person name="Wang Q."/>
            <person name="Zhang B."/>
            <person name="Ji P."/>
            <person name="Bell-Sakyi L."/>
            <person name="Cui X.M."/>
            <person name="Yuan T.T."/>
            <person name="Jiang B.G."/>
            <person name="Yang W.F."/>
            <person name="Lam T.T."/>
            <person name="Chang Q.C."/>
            <person name="Ding S.J."/>
            <person name="Wang X.J."/>
            <person name="Zhu J.G."/>
            <person name="Ruan X.D."/>
            <person name="Zhao L."/>
            <person name="Wei J.T."/>
            <person name="Ye R.Z."/>
            <person name="Que T.C."/>
            <person name="Du C.H."/>
            <person name="Zhou Y.H."/>
            <person name="Cheng J.X."/>
            <person name="Dai P.F."/>
            <person name="Guo W.B."/>
            <person name="Han X.H."/>
            <person name="Huang E.J."/>
            <person name="Li L.F."/>
            <person name="Wei W."/>
            <person name="Gao Y.C."/>
            <person name="Liu J.Z."/>
            <person name="Shao H.Z."/>
            <person name="Wang X."/>
            <person name="Wang C.C."/>
            <person name="Yang T.C."/>
            <person name="Huo Q.B."/>
            <person name="Li W."/>
            <person name="Chen H.Y."/>
            <person name="Chen S.E."/>
            <person name="Zhou L.G."/>
            <person name="Ni X.B."/>
            <person name="Tian J.H."/>
            <person name="Sheng Y."/>
            <person name="Liu T."/>
            <person name="Pan Y.S."/>
            <person name="Xia L.Y."/>
            <person name="Li J."/>
            <person name="Zhao F."/>
            <person name="Cao W.C."/>
        </authorList>
    </citation>
    <scope>NUCLEOTIDE SEQUENCE [LARGE SCALE GENOMIC DNA]</scope>
    <source>
        <strain evidence="1">Iper-2018</strain>
    </source>
</reference>